<organism evidence="1 2">
    <name type="scientific">Agathobacter rectalis</name>
    <dbReference type="NCBI Taxonomy" id="39491"/>
    <lineage>
        <taxon>Bacteria</taxon>
        <taxon>Bacillati</taxon>
        <taxon>Bacillota</taxon>
        <taxon>Clostridia</taxon>
        <taxon>Lachnospirales</taxon>
        <taxon>Lachnospiraceae</taxon>
        <taxon>Agathobacter</taxon>
    </lineage>
</organism>
<dbReference type="EMBL" id="QSTP01000001">
    <property type="protein sequence ID" value="RGM75597.1"/>
    <property type="molecule type" value="Genomic_DNA"/>
</dbReference>
<dbReference type="RefSeq" id="WP_117718353.1">
    <property type="nucleotide sequence ID" value="NZ_QSTP01000001.1"/>
</dbReference>
<reference evidence="1 2" key="1">
    <citation type="submission" date="2018-08" db="EMBL/GenBank/DDBJ databases">
        <title>A genome reference for cultivated species of the human gut microbiota.</title>
        <authorList>
            <person name="Zou Y."/>
            <person name="Xue W."/>
            <person name="Luo G."/>
        </authorList>
    </citation>
    <scope>NUCLEOTIDE SEQUENCE [LARGE SCALE GENOMIC DNA]</scope>
    <source>
        <strain evidence="1 2">OM07-13</strain>
    </source>
</reference>
<evidence type="ECO:0000313" key="1">
    <source>
        <dbReference type="EMBL" id="RGM75597.1"/>
    </source>
</evidence>
<dbReference type="Proteomes" id="UP000260758">
    <property type="component" value="Unassembled WGS sequence"/>
</dbReference>
<name>A0A3E4YLE4_9FIRM</name>
<gene>
    <name evidence="1" type="ORF">DXB99_03455</name>
</gene>
<protein>
    <submittedName>
        <fullName evidence="1">Uncharacterized protein</fullName>
    </submittedName>
</protein>
<evidence type="ECO:0000313" key="2">
    <source>
        <dbReference type="Proteomes" id="UP000260758"/>
    </source>
</evidence>
<proteinExistence type="predicted"/>
<accession>A0A3E4YLE4</accession>
<dbReference type="AlphaFoldDB" id="A0A3E4YLE4"/>
<sequence length="68" mass="7872">MKIYVLLKQGYDGNETICVSEDINKIRISIFEDFDANEDYPVFEIWEDGENIYQTSGSDVLKAISKEM</sequence>
<comment type="caution">
    <text evidence="1">The sequence shown here is derived from an EMBL/GenBank/DDBJ whole genome shotgun (WGS) entry which is preliminary data.</text>
</comment>